<dbReference type="Proteomes" id="UP000242415">
    <property type="component" value="Unassembled WGS sequence"/>
</dbReference>
<accession>A0A1H3SL78</accession>
<evidence type="ECO:0000313" key="4">
    <source>
        <dbReference type="Proteomes" id="UP000242415"/>
    </source>
</evidence>
<gene>
    <name evidence="3" type="ORF">SAMN05444365_11247</name>
</gene>
<name>A0A1H3SL78_9ACTN</name>
<dbReference type="STRING" id="405436.SAMN05444365_11247"/>
<evidence type="ECO:0000259" key="2">
    <source>
        <dbReference type="Pfam" id="PF00534"/>
    </source>
</evidence>
<dbReference type="OrthoDB" id="9806653at2"/>
<keyword evidence="1 3" id="KW-0808">Transferase</keyword>
<protein>
    <submittedName>
        <fullName evidence="3">Glycosyltransferase involved in cell wall bisynthesis</fullName>
    </submittedName>
</protein>
<proteinExistence type="predicted"/>
<organism evidence="3 4">
    <name type="scientific">Micromonospora pattaloongensis</name>
    <dbReference type="NCBI Taxonomy" id="405436"/>
    <lineage>
        <taxon>Bacteria</taxon>
        <taxon>Bacillati</taxon>
        <taxon>Actinomycetota</taxon>
        <taxon>Actinomycetes</taxon>
        <taxon>Micromonosporales</taxon>
        <taxon>Micromonosporaceae</taxon>
        <taxon>Micromonospora</taxon>
    </lineage>
</organism>
<dbReference type="Pfam" id="PF00534">
    <property type="entry name" value="Glycos_transf_1"/>
    <property type="match status" value="1"/>
</dbReference>
<evidence type="ECO:0000313" key="3">
    <source>
        <dbReference type="EMBL" id="SDZ38301.1"/>
    </source>
</evidence>
<keyword evidence="4" id="KW-1185">Reference proteome</keyword>
<evidence type="ECO:0000256" key="1">
    <source>
        <dbReference type="ARBA" id="ARBA00022679"/>
    </source>
</evidence>
<dbReference type="GO" id="GO:0016757">
    <property type="term" value="F:glycosyltransferase activity"/>
    <property type="evidence" value="ECO:0007669"/>
    <property type="project" value="InterPro"/>
</dbReference>
<reference evidence="4" key="1">
    <citation type="submission" date="2016-10" db="EMBL/GenBank/DDBJ databases">
        <authorList>
            <person name="Varghese N."/>
            <person name="Submissions S."/>
        </authorList>
    </citation>
    <scope>NUCLEOTIDE SEQUENCE [LARGE SCALE GENOMIC DNA]</scope>
    <source>
        <strain evidence="4">DSM 45245</strain>
    </source>
</reference>
<dbReference type="RefSeq" id="WP_091561541.1">
    <property type="nucleotide sequence ID" value="NZ_FNPH01000012.1"/>
</dbReference>
<sequence>MIVPWRRAVRPAHFLDDALSAVTAADWTADEPPVAWLYWPVDLANPYQSLIYSRFARRNLVPIRVTTFGAVDRLLAALPPGMPAVLHVHWLYEVTAGSRSGSEAVARVERFEARLRALSERGVRLVWTVHNVLPHETVHREVELRLRRFMLGAAELVHVMHGGHLDLLRTAFDGQPRASLVIPHPTFAGAYPDWVDRATARSALGIPLGARVLVTFGQIRPYKGHGAFLEAFDLAARADPRLRWLVAGKVRDETGGDEFVARAARHPAVLLHPGFVPEADVQLYLRAADAALYPYRSSLNSGAVALTAGFDLPAYASTGTSLADLMPPEAVVRFDLSDPRRTADTLAAPPVIESGAARAVVRAHARAFAPAAVSERMAAAVREHLAGRISVTVPAVTAARVIPGRSGGGRPGRTGG</sequence>
<dbReference type="AlphaFoldDB" id="A0A1H3SL78"/>
<dbReference type="EMBL" id="FNPH01000012">
    <property type="protein sequence ID" value="SDZ38301.1"/>
    <property type="molecule type" value="Genomic_DNA"/>
</dbReference>
<dbReference type="Gene3D" id="3.40.50.2000">
    <property type="entry name" value="Glycogen Phosphorylase B"/>
    <property type="match status" value="1"/>
</dbReference>
<dbReference type="InterPro" id="IPR001296">
    <property type="entry name" value="Glyco_trans_1"/>
</dbReference>
<dbReference type="SUPFAM" id="SSF53756">
    <property type="entry name" value="UDP-Glycosyltransferase/glycogen phosphorylase"/>
    <property type="match status" value="1"/>
</dbReference>
<feature type="domain" description="Glycosyl transferase family 1" evidence="2">
    <location>
        <begin position="197"/>
        <end position="297"/>
    </location>
</feature>